<gene>
    <name evidence="2" type="ORF">SAMN05660461_1897</name>
</gene>
<dbReference type="Proteomes" id="UP000190166">
    <property type="component" value="Unassembled WGS sequence"/>
</dbReference>
<sequence>MPSSVVAHMIYNADTRTLRIIFVSGMVYDYKDVPEAVYLAMKSSGSKGIYLNKHIKGHYDFEKVR</sequence>
<feature type="domain" description="KTSC" evidence="1">
    <location>
        <begin position="3"/>
        <end position="59"/>
    </location>
</feature>
<evidence type="ECO:0000313" key="2">
    <source>
        <dbReference type="EMBL" id="SKD00638.1"/>
    </source>
</evidence>
<dbReference type="Pfam" id="PF13619">
    <property type="entry name" value="KTSC"/>
    <property type="match status" value="1"/>
</dbReference>
<keyword evidence="3" id="KW-1185">Reference proteome</keyword>
<name>A0A1T5NKG0_9BACT</name>
<protein>
    <submittedName>
        <fullName evidence="2">KTSC domain-containing protein</fullName>
    </submittedName>
</protein>
<dbReference type="RefSeq" id="WP_079469129.1">
    <property type="nucleotide sequence ID" value="NZ_FUZZ01000001.1"/>
</dbReference>
<dbReference type="InterPro" id="IPR025309">
    <property type="entry name" value="KTSC_dom"/>
</dbReference>
<organism evidence="2 3">
    <name type="scientific">Chitinophaga ginsengisegetis</name>
    <dbReference type="NCBI Taxonomy" id="393003"/>
    <lineage>
        <taxon>Bacteria</taxon>
        <taxon>Pseudomonadati</taxon>
        <taxon>Bacteroidota</taxon>
        <taxon>Chitinophagia</taxon>
        <taxon>Chitinophagales</taxon>
        <taxon>Chitinophagaceae</taxon>
        <taxon>Chitinophaga</taxon>
    </lineage>
</organism>
<evidence type="ECO:0000313" key="3">
    <source>
        <dbReference type="Proteomes" id="UP000190166"/>
    </source>
</evidence>
<evidence type="ECO:0000259" key="1">
    <source>
        <dbReference type="Pfam" id="PF13619"/>
    </source>
</evidence>
<proteinExistence type="predicted"/>
<dbReference type="EMBL" id="FUZZ01000001">
    <property type="protein sequence ID" value="SKD00638.1"/>
    <property type="molecule type" value="Genomic_DNA"/>
</dbReference>
<dbReference type="AlphaFoldDB" id="A0A1T5NKG0"/>
<reference evidence="2 3" key="1">
    <citation type="submission" date="2017-02" db="EMBL/GenBank/DDBJ databases">
        <authorList>
            <person name="Peterson S.W."/>
        </authorList>
    </citation>
    <scope>NUCLEOTIDE SEQUENCE [LARGE SCALE GENOMIC DNA]</scope>
    <source>
        <strain evidence="2 3">DSM 18108</strain>
    </source>
</reference>
<dbReference type="STRING" id="393003.SAMN05660461_1897"/>
<accession>A0A1T5NKG0</accession>